<accession>A0A1B6DKW2</accession>
<protein>
    <recommendedName>
        <fullName evidence="2">Lipocalin/cytosolic fatty-acid binding domain-containing protein</fullName>
    </recommendedName>
</protein>
<proteinExistence type="predicted"/>
<evidence type="ECO:0008006" key="2">
    <source>
        <dbReference type="Google" id="ProtNLM"/>
    </source>
</evidence>
<gene>
    <name evidence="1" type="ORF">g.24516</name>
</gene>
<sequence length="206" mass="22795">ELSAILKRSEVQLQAAIDPDPNTPYNDVGKCSPNIVNKRIKEFSLKDIANSGYYRYIQSTAVGLTDIQCASGEIHGEDETGFRGTATTIDNNGTSTKVAYNLSAAQTGVITEKITILDPTAYNGKRTYEFKLVILGWDYYSGVLYYARCSLDGKRQIDDRSIVVNRCTAGRKRSLKKVNEFVALDVSYKFRGSLAEVPQCPPKTSK</sequence>
<dbReference type="EMBL" id="GEDC01010979">
    <property type="protein sequence ID" value="JAS26319.1"/>
    <property type="molecule type" value="Transcribed_RNA"/>
</dbReference>
<feature type="non-terminal residue" evidence="1">
    <location>
        <position position="1"/>
    </location>
</feature>
<name>A0A1B6DKW2_9HEMI</name>
<dbReference type="AlphaFoldDB" id="A0A1B6DKW2"/>
<evidence type="ECO:0000313" key="1">
    <source>
        <dbReference type="EMBL" id="JAS26319.1"/>
    </source>
</evidence>
<organism evidence="1">
    <name type="scientific">Clastoptera arizonana</name>
    <name type="common">Arizona spittle bug</name>
    <dbReference type="NCBI Taxonomy" id="38151"/>
    <lineage>
        <taxon>Eukaryota</taxon>
        <taxon>Metazoa</taxon>
        <taxon>Ecdysozoa</taxon>
        <taxon>Arthropoda</taxon>
        <taxon>Hexapoda</taxon>
        <taxon>Insecta</taxon>
        <taxon>Pterygota</taxon>
        <taxon>Neoptera</taxon>
        <taxon>Paraneoptera</taxon>
        <taxon>Hemiptera</taxon>
        <taxon>Auchenorrhyncha</taxon>
        <taxon>Cercopoidea</taxon>
        <taxon>Clastopteridae</taxon>
        <taxon>Clastoptera</taxon>
    </lineage>
</organism>
<reference evidence="1" key="1">
    <citation type="submission" date="2015-12" db="EMBL/GenBank/DDBJ databases">
        <title>De novo transcriptome assembly of four potential Pierce s Disease insect vectors from Arizona vineyards.</title>
        <authorList>
            <person name="Tassone E.E."/>
        </authorList>
    </citation>
    <scope>NUCLEOTIDE SEQUENCE</scope>
</reference>